<keyword evidence="2" id="KW-0723">Serine/threonine-protein kinase</keyword>
<dbReference type="AlphaFoldDB" id="A0AAW1W6N5"/>
<feature type="compositionally biased region" description="Basic and acidic residues" evidence="8">
    <location>
        <begin position="557"/>
        <end position="566"/>
    </location>
</feature>
<organism evidence="10 11">
    <name type="scientific">Rubus argutus</name>
    <name type="common">Southern blackberry</name>
    <dbReference type="NCBI Taxonomy" id="59490"/>
    <lineage>
        <taxon>Eukaryota</taxon>
        <taxon>Viridiplantae</taxon>
        <taxon>Streptophyta</taxon>
        <taxon>Embryophyta</taxon>
        <taxon>Tracheophyta</taxon>
        <taxon>Spermatophyta</taxon>
        <taxon>Magnoliopsida</taxon>
        <taxon>eudicotyledons</taxon>
        <taxon>Gunneridae</taxon>
        <taxon>Pentapetalae</taxon>
        <taxon>rosids</taxon>
        <taxon>fabids</taxon>
        <taxon>Rosales</taxon>
        <taxon>Rosaceae</taxon>
        <taxon>Rosoideae</taxon>
        <taxon>Rosoideae incertae sedis</taxon>
        <taxon>Rubus</taxon>
    </lineage>
</organism>
<dbReference type="InterPro" id="IPR000719">
    <property type="entry name" value="Prot_kinase_dom"/>
</dbReference>
<evidence type="ECO:0000256" key="4">
    <source>
        <dbReference type="ARBA" id="ARBA00022741"/>
    </source>
</evidence>
<dbReference type="InterPro" id="IPR011009">
    <property type="entry name" value="Kinase-like_dom_sf"/>
</dbReference>
<gene>
    <name evidence="10" type="ORF">M0R45_028231</name>
</gene>
<keyword evidence="6 7" id="KW-0067">ATP-binding</keyword>
<dbReference type="PANTHER" id="PTHR24056">
    <property type="entry name" value="CELL DIVISION PROTEIN KINASE"/>
    <property type="match status" value="1"/>
</dbReference>
<dbReference type="SUPFAM" id="SSF56112">
    <property type="entry name" value="Protein kinase-like (PK-like)"/>
    <property type="match status" value="1"/>
</dbReference>
<dbReference type="InterPro" id="IPR050108">
    <property type="entry name" value="CDK"/>
</dbReference>
<comment type="caution">
    <text evidence="10">The sequence shown here is derived from an EMBL/GenBank/DDBJ whole genome shotgun (WGS) entry which is preliminary data.</text>
</comment>
<dbReference type="PROSITE" id="PS00108">
    <property type="entry name" value="PROTEIN_KINASE_ST"/>
    <property type="match status" value="1"/>
</dbReference>
<keyword evidence="3" id="KW-0808">Transferase</keyword>
<feature type="region of interest" description="Disordered" evidence="8">
    <location>
        <begin position="413"/>
        <end position="478"/>
    </location>
</feature>
<sequence length="588" mass="65170">MGCVISRESSSGVESESKGVKKDLSVESSRKVDDVVVVKVDSEAHVGVEVPVGRSEAQKEENGHESQRPPKGERRRSKPNPRLSNLPKQARGEQVAAGWPPWLTAVCGEALNGWIPRKADTFEKIDKIGSGTYSNVYKAKDMLTGKVVALKKVRFDNLEPESVKFMAREILILRRLDHTNVVKLEGLVTSRMSCSLYLVFEYMEHDLAGLAASPEIKFTEPQVKCYMHQLLSGLEHCHNRGVLHRDIKGSNLLIDNGGVLKIADFGLASFFDPKHKHPMTSRVVTLWYRPPELLLGATDYSVGVDLWSAGCILAELLAGKPIMPGRTEVEQLHKIYKLCGSPTDEYWKKAKLPNATLFKPRDPYKRSIRETFKDFPSSALPLIESLLAIDPTERQTASSALSSEFFMTEPYACEPSSLPQYPPTKEIDAKRRDDEARRLRAAGRAQADGSKKTRTRERGPRSMAAPEANAELQSNIDRRRLITHNAKSKSEKFPPPHQDGAVGYPLGASHHIDPAIVPPDVPFSTTSFGYPKEPIQTWSGPLVDSAGVAGPRRKKHTANDAREPSKSHIGTHKDKHHEARGRGKKSAA</sequence>
<dbReference type="FunFam" id="3.30.200.20:FF:000021">
    <property type="entry name" value="probable serine/threonine-protein kinase At1g54610"/>
    <property type="match status" value="1"/>
</dbReference>
<keyword evidence="5" id="KW-0418">Kinase</keyword>
<evidence type="ECO:0000256" key="3">
    <source>
        <dbReference type="ARBA" id="ARBA00022679"/>
    </source>
</evidence>
<proteinExistence type="inferred from homology"/>
<dbReference type="GO" id="GO:0000307">
    <property type="term" value="C:cyclin-dependent protein kinase holoenzyme complex"/>
    <property type="evidence" value="ECO:0007669"/>
    <property type="project" value="TreeGrafter"/>
</dbReference>
<comment type="similarity">
    <text evidence="1">Belongs to the protein kinase superfamily. CMGC Ser/Thr protein kinase family. CDC2/CDKX subfamily.</text>
</comment>
<dbReference type="CDD" id="cd07840">
    <property type="entry name" value="STKc_CDK9_like"/>
    <property type="match status" value="1"/>
</dbReference>
<evidence type="ECO:0000256" key="1">
    <source>
        <dbReference type="ARBA" id="ARBA00006485"/>
    </source>
</evidence>
<dbReference type="Proteomes" id="UP001457282">
    <property type="component" value="Unassembled WGS sequence"/>
</dbReference>
<dbReference type="GO" id="GO:0005524">
    <property type="term" value="F:ATP binding"/>
    <property type="evidence" value="ECO:0007669"/>
    <property type="project" value="UniProtKB-UniRule"/>
</dbReference>
<dbReference type="Pfam" id="PF00069">
    <property type="entry name" value="Pkinase"/>
    <property type="match status" value="1"/>
</dbReference>
<evidence type="ECO:0000256" key="5">
    <source>
        <dbReference type="ARBA" id="ARBA00022777"/>
    </source>
</evidence>
<dbReference type="InterPro" id="IPR017441">
    <property type="entry name" value="Protein_kinase_ATP_BS"/>
</dbReference>
<dbReference type="GO" id="GO:0032968">
    <property type="term" value="P:positive regulation of transcription elongation by RNA polymerase II"/>
    <property type="evidence" value="ECO:0007669"/>
    <property type="project" value="TreeGrafter"/>
</dbReference>
<dbReference type="InterPro" id="IPR008271">
    <property type="entry name" value="Ser/Thr_kinase_AS"/>
</dbReference>
<feature type="compositionally biased region" description="Basic and acidic residues" evidence="8">
    <location>
        <begin position="15"/>
        <end position="31"/>
    </location>
</feature>
<feature type="binding site" evidence="7">
    <location>
        <position position="151"/>
    </location>
    <ligand>
        <name>ATP</name>
        <dbReference type="ChEBI" id="CHEBI:30616"/>
    </ligand>
</feature>
<accession>A0AAW1W6N5</accession>
<evidence type="ECO:0000256" key="8">
    <source>
        <dbReference type="SAM" id="MobiDB-lite"/>
    </source>
</evidence>
<evidence type="ECO:0000313" key="10">
    <source>
        <dbReference type="EMBL" id="KAK9919645.1"/>
    </source>
</evidence>
<dbReference type="Gene3D" id="1.10.510.10">
    <property type="entry name" value="Transferase(Phosphotransferase) domain 1"/>
    <property type="match status" value="1"/>
</dbReference>
<feature type="compositionally biased region" description="Basic and acidic residues" evidence="8">
    <location>
        <begin position="56"/>
        <end position="72"/>
    </location>
</feature>
<feature type="region of interest" description="Disordered" evidence="8">
    <location>
        <begin position="47"/>
        <end position="95"/>
    </location>
</feature>
<evidence type="ECO:0000259" key="9">
    <source>
        <dbReference type="PROSITE" id="PS50011"/>
    </source>
</evidence>
<evidence type="ECO:0000256" key="6">
    <source>
        <dbReference type="ARBA" id="ARBA00022840"/>
    </source>
</evidence>
<dbReference type="PROSITE" id="PS00107">
    <property type="entry name" value="PROTEIN_KINASE_ATP"/>
    <property type="match status" value="1"/>
</dbReference>
<dbReference type="EMBL" id="JBEDUW010000006">
    <property type="protein sequence ID" value="KAK9919645.1"/>
    <property type="molecule type" value="Genomic_DNA"/>
</dbReference>
<evidence type="ECO:0000313" key="11">
    <source>
        <dbReference type="Proteomes" id="UP001457282"/>
    </source>
</evidence>
<feature type="compositionally biased region" description="Basic and acidic residues" evidence="8">
    <location>
        <begin position="425"/>
        <end position="438"/>
    </location>
</feature>
<dbReference type="PROSITE" id="PS50011">
    <property type="entry name" value="PROTEIN_KINASE_DOM"/>
    <property type="match status" value="1"/>
</dbReference>
<dbReference type="FunFam" id="1.10.510.10:FF:000043">
    <property type="entry name" value="probable serine/threonine-protein kinase At1g54610"/>
    <property type="match status" value="1"/>
</dbReference>
<keyword evidence="11" id="KW-1185">Reference proteome</keyword>
<dbReference type="PANTHER" id="PTHR24056:SF579">
    <property type="entry name" value="PROTEIN KINASE DOMAIN-CONTAINING PROTEIN"/>
    <property type="match status" value="1"/>
</dbReference>
<evidence type="ECO:0000256" key="7">
    <source>
        <dbReference type="PROSITE-ProRule" id="PRU10141"/>
    </source>
</evidence>
<name>A0AAW1W6N5_RUBAR</name>
<dbReference type="GO" id="GO:0008353">
    <property type="term" value="F:RNA polymerase II CTD heptapeptide repeat kinase activity"/>
    <property type="evidence" value="ECO:0007669"/>
    <property type="project" value="TreeGrafter"/>
</dbReference>
<protein>
    <recommendedName>
        <fullName evidence="9">Protein kinase domain-containing protein</fullName>
    </recommendedName>
</protein>
<keyword evidence="4 7" id="KW-0547">Nucleotide-binding</keyword>
<feature type="domain" description="Protein kinase" evidence="9">
    <location>
        <begin position="122"/>
        <end position="406"/>
    </location>
</feature>
<reference evidence="10 11" key="1">
    <citation type="journal article" date="2023" name="G3 (Bethesda)">
        <title>A chromosome-length genome assembly and annotation of blackberry (Rubus argutus, cv. 'Hillquist').</title>
        <authorList>
            <person name="Bruna T."/>
            <person name="Aryal R."/>
            <person name="Dudchenko O."/>
            <person name="Sargent D.J."/>
            <person name="Mead D."/>
            <person name="Buti M."/>
            <person name="Cavallini A."/>
            <person name="Hytonen T."/>
            <person name="Andres J."/>
            <person name="Pham M."/>
            <person name="Weisz D."/>
            <person name="Mascagni F."/>
            <person name="Usai G."/>
            <person name="Natali L."/>
            <person name="Bassil N."/>
            <person name="Fernandez G.E."/>
            <person name="Lomsadze A."/>
            <person name="Armour M."/>
            <person name="Olukolu B."/>
            <person name="Poorten T."/>
            <person name="Britton C."/>
            <person name="Davik J."/>
            <person name="Ashrafi H."/>
            <person name="Aiden E.L."/>
            <person name="Borodovsky M."/>
            <person name="Worthington M."/>
        </authorList>
    </citation>
    <scope>NUCLEOTIDE SEQUENCE [LARGE SCALE GENOMIC DNA]</scope>
    <source>
        <strain evidence="10">PI 553951</strain>
    </source>
</reference>
<evidence type="ECO:0000256" key="2">
    <source>
        <dbReference type="ARBA" id="ARBA00022527"/>
    </source>
</evidence>
<feature type="region of interest" description="Disordered" evidence="8">
    <location>
        <begin position="532"/>
        <end position="588"/>
    </location>
</feature>
<dbReference type="GO" id="GO:0005634">
    <property type="term" value="C:nucleus"/>
    <property type="evidence" value="ECO:0007669"/>
    <property type="project" value="TreeGrafter"/>
</dbReference>
<feature type="region of interest" description="Disordered" evidence="8">
    <location>
        <begin position="1"/>
        <end position="31"/>
    </location>
</feature>
<dbReference type="SMART" id="SM00220">
    <property type="entry name" value="S_TKc"/>
    <property type="match status" value="1"/>
</dbReference>
<dbReference type="Gene3D" id="3.30.200.20">
    <property type="entry name" value="Phosphorylase Kinase, domain 1"/>
    <property type="match status" value="1"/>
</dbReference>